<dbReference type="GO" id="GO:0007166">
    <property type="term" value="P:cell surface receptor signaling pathway"/>
    <property type="evidence" value="ECO:0007669"/>
    <property type="project" value="TreeGrafter"/>
</dbReference>
<keyword evidence="5" id="KW-0472">Membrane</keyword>
<feature type="signal peptide" evidence="6">
    <location>
        <begin position="1"/>
        <end position="19"/>
    </location>
</feature>
<feature type="domain" description="Ig-like" evidence="7">
    <location>
        <begin position="397"/>
        <end position="483"/>
    </location>
</feature>
<evidence type="ECO:0000313" key="8">
    <source>
        <dbReference type="Ensembl" id="ENSECRP00000033697.1"/>
    </source>
</evidence>
<dbReference type="InterPro" id="IPR013783">
    <property type="entry name" value="Ig-like_fold"/>
</dbReference>
<evidence type="ECO:0000256" key="2">
    <source>
        <dbReference type="ARBA" id="ARBA00023157"/>
    </source>
</evidence>
<keyword evidence="5" id="KW-0812">Transmembrane</keyword>
<feature type="compositionally biased region" description="Polar residues" evidence="4">
    <location>
        <begin position="635"/>
        <end position="646"/>
    </location>
</feature>
<dbReference type="GeneTree" id="ENSGT01050000244808"/>
<dbReference type="InterPro" id="IPR013151">
    <property type="entry name" value="Immunoglobulin_dom"/>
</dbReference>
<dbReference type="CDD" id="cd00096">
    <property type="entry name" value="Ig"/>
    <property type="match status" value="1"/>
</dbReference>
<evidence type="ECO:0000256" key="4">
    <source>
        <dbReference type="SAM" id="MobiDB-lite"/>
    </source>
</evidence>
<reference evidence="8" key="2">
    <citation type="submission" date="2025-08" db="UniProtKB">
        <authorList>
            <consortium name="Ensembl"/>
        </authorList>
    </citation>
    <scope>IDENTIFICATION</scope>
</reference>
<dbReference type="Ensembl" id="ENSECRT00000034428.1">
    <property type="protein sequence ID" value="ENSECRP00000033697.1"/>
    <property type="gene ID" value="ENSECRG00000022813.1"/>
</dbReference>
<evidence type="ECO:0000256" key="6">
    <source>
        <dbReference type="SAM" id="SignalP"/>
    </source>
</evidence>
<accession>A0A8C4TMB9</accession>
<dbReference type="Gene3D" id="2.60.40.10">
    <property type="entry name" value="Immunoglobulins"/>
    <property type="match status" value="6"/>
</dbReference>
<dbReference type="InterPro" id="IPR036179">
    <property type="entry name" value="Ig-like_dom_sf"/>
</dbReference>
<keyword evidence="5" id="KW-1133">Transmembrane helix</keyword>
<dbReference type="Pfam" id="PF00047">
    <property type="entry name" value="ig"/>
    <property type="match status" value="2"/>
</dbReference>
<dbReference type="InterPro" id="IPR050488">
    <property type="entry name" value="Ig_Fc_receptor"/>
</dbReference>
<feature type="domain" description="Ig-like" evidence="7">
    <location>
        <begin position="221"/>
        <end position="294"/>
    </location>
</feature>
<keyword evidence="9" id="KW-1185">Reference proteome</keyword>
<keyword evidence="1 6" id="KW-0732">Signal</keyword>
<organism evidence="8 9">
    <name type="scientific">Erpetoichthys calabaricus</name>
    <name type="common">Rope fish</name>
    <name type="synonym">Calamoichthys calabaricus</name>
    <dbReference type="NCBI Taxonomy" id="27687"/>
    <lineage>
        <taxon>Eukaryota</taxon>
        <taxon>Metazoa</taxon>
        <taxon>Chordata</taxon>
        <taxon>Craniata</taxon>
        <taxon>Vertebrata</taxon>
        <taxon>Euteleostomi</taxon>
        <taxon>Actinopterygii</taxon>
        <taxon>Polypteriformes</taxon>
        <taxon>Polypteridae</taxon>
        <taxon>Erpetoichthys</taxon>
    </lineage>
</organism>
<dbReference type="InterPro" id="IPR003598">
    <property type="entry name" value="Ig_sub2"/>
</dbReference>
<dbReference type="PROSITE" id="PS50835">
    <property type="entry name" value="IG_LIKE"/>
    <property type="match status" value="6"/>
</dbReference>
<sequence>MQTSEFCLLVCLTAVMSSAQYGERGAKLQLKSDGPIYEGDEVSLHCQLDGNPVGWTYEIYWTGLTYPYLYKRQTESTLTFSSVTRLERGQYWCRAGKGRVYSTYSEYVQLEVSERRAKLQLKSDGRIYEGDEVSLHCQLDGNPVGWTYYEIYKRESTYQYFYKVHTESTLTFSSVTHSQRGQYRCRAGKGEVYSTYSEYVWLEVSERGAKLQLKSDGPIYEGDEVSLHCQLDGNPDGWTYELYRNGYSYTYKTQRDSTFTIDPLTRLFSGWYRCRAGKGGHQSKYSEYVKLDVSVPPKLPNKPILIVLPSALVWEGDTVTLRCLSKSEVTGTQLTYRFYRDETPVGHETKQNKFTVQSAQQSDTGRYWCEVKEEGKETEKKESDSEQLTVKERFSKPTLSVLPSVSVWEGDTVTLRCLSKSEVTGTQLRYKFCRDETPLSEETQQNEFTVESAHQKQTGKYWCEVKEEGKETEKKESDSLQLTIKAMYVTLSASPGTSVKVGDSINLTCTWEGKMSSTLIFNFLRNNETLKSSSDSAVFSINQTDKIHTGSYICAVESSGRRQTYSNEIEIEVQALPGPGKQESPLTIVYLSVGLGLGFLILVLLLLLFACHRTRGLPSIRSSKTGRKEKGEDVTTPSGEATQMDPSNKEEENTDMLYSELMDSPKARNKGDSAVEFNNDVVYSNLVKGKLMKKREKMPEESTEVLYSDIKLKNATGASATADSSSLYASVR</sequence>
<reference evidence="8" key="1">
    <citation type="submission" date="2021-06" db="EMBL/GenBank/DDBJ databases">
        <authorList>
            <consortium name="Wellcome Sanger Institute Data Sharing"/>
        </authorList>
    </citation>
    <scope>NUCLEOTIDE SEQUENCE [LARGE SCALE GENOMIC DNA]</scope>
</reference>
<feature type="domain" description="Ig-like" evidence="7">
    <location>
        <begin position="487"/>
        <end position="570"/>
    </location>
</feature>
<dbReference type="SUPFAM" id="SSF48726">
    <property type="entry name" value="Immunoglobulin"/>
    <property type="match status" value="6"/>
</dbReference>
<dbReference type="SMART" id="SM00408">
    <property type="entry name" value="IGc2"/>
    <property type="match status" value="5"/>
</dbReference>
<evidence type="ECO:0000256" key="3">
    <source>
        <dbReference type="ARBA" id="ARBA00023319"/>
    </source>
</evidence>
<keyword evidence="3" id="KW-0393">Immunoglobulin domain</keyword>
<feature type="transmembrane region" description="Helical" evidence="5">
    <location>
        <begin position="588"/>
        <end position="611"/>
    </location>
</feature>
<dbReference type="Pfam" id="PF13927">
    <property type="entry name" value="Ig_3"/>
    <property type="match status" value="3"/>
</dbReference>
<dbReference type="Proteomes" id="UP000694620">
    <property type="component" value="Chromosome 16"/>
</dbReference>
<evidence type="ECO:0000256" key="1">
    <source>
        <dbReference type="ARBA" id="ARBA00022729"/>
    </source>
</evidence>
<feature type="region of interest" description="Disordered" evidence="4">
    <location>
        <begin position="620"/>
        <end position="653"/>
    </location>
</feature>
<evidence type="ECO:0000313" key="9">
    <source>
        <dbReference type="Proteomes" id="UP000694620"/>
    </source>
</evidence>
<dbReference type="AlphaFoldDB" id="A0A8C4TMB9"/>
<evidence type="ECO:0000259" key="7">
    <source>
        <dbReference type="PROSITE" id="PS50835"/>
    </source>
</evidence>
<dbReference type="GO" id="GO:0006955">
    <property type="term" value="P:immune response"/>
    <property type="evidence" value="ECO:0007669"/>
    <property type="project" value="TreeGrafter"/>
</dbReference>
<feature type="domain" description="Ig-like" evidence="7">
    <location>
        <begin position="38"/>
        <end position="113"/>
    </location>
</feature>
<keyword evidence="2" id="KW-1015">Disulfide bond</keyword>
<dbReference type="GO" id="GO:0009897">
    <property type="term" value="C:external side of plasma membrane"/>
    <property type="evidence" value="ECO:0007669"/>
    <property type="project" value="TreeGrafter"/>
</dbReference>
<reference evidence="8" key="3">
    <citation type="submission" date="2025-09" db="UniProtKB">
        <authorList>
            <consortium name="Ensembl"/>
        </authorList>
    </citation>
    <scope>IDENTIFICATION</scope>
</reference>
<protein>
    <recommendedName>
        <fullName evidence="7">Ig-like domain-containing protein</fullName>
    </recommendedName>
</protein>
<dbReference type="InterPro" id="IPR003599">
    <property type="entry name" value="Ig_sub"/>
</dbReference>
<feature type="domain" description="Ig-like" evidence="7">
    <location>
        <begin position="114"/>
        <end position="197"/>
    </location>
</feature>
<feature type="chain" id="PRO_5034991180" description="Ig-like domain-containing protein" evidence="6">
    <location>
        <begin position="20"/>
        <end position="732"/>
    </location>
</feature>
<name>A0A8C4TMB9_ERPCA</name>
<dbReference type="PANTHER" id="PTHR11481:SF64">
    <property type="entry name" value="FC RECEPTOR-LIKE PROTEIN 4"/>
    <property type="match status" value="1"/>
</dbReference>
<evidence type="ECO:0000256" key="5">
    <source>
        <dbReference type="SAM" id="Phobius"/>
    </source>
</evidence>
<dbReference type="Pfam" id="PF13895">
    <property type="entry name" value="Ig_2"/>
    <property type="match status" value="1"/>
</dbReference>
<feature type="domain" description="Ig-like" evidence="7">
    <location>
        <begin position="297"/>
        <end position="389"/>
    </location>
</feature>
<dbReference type="SMART" id="SM00409">
    <property type="entry name" value="IG"/>
    <property type="match status" value="6"/>
</dbReference>
<dbReference type="GO" id="GO:0004888">
    <property type="term" value="F:transmembrane signaling receptor activity"/>
    <property type="evidence" value="ECO:0007669"/>
    <property type="project" value="TreeGrafter"/>
</dbReference>
<dbReference type="InterPro" id="IPR007110">
    <property type="entry name" value="Ig-like_dom"/>
</dbReference>
<dbReference type="PANTHER" id="PTHR11481">
    <property type="entry name" value="IMMUNOGLOBULIN FC RECEPTOR"/>
    <property type="match status" value="1"/>
</dbReference>
<proteinExistence type="predicted"/>